<evidence type="ECO:0000313" key="2">
    <source>
        <dbReference type="Proteomes" id="UP000688137"/>
    </source>
</evidence>
<organism evidence="1 2">
    <name type="scientific">Paramecium primaurelia</name>
    <dbReference type="NCBI Taxonomy" id="5886"/>
    <lineage>
        <taxon>Eukaryota</taxon>
        <taxon>Sar</taxon>
        <taxon>Alveolata</taxon>
        <taxon>Ciliophora</taxon>
        <taxon>Intramacronucleata</taxon>
        <taxon>Oligohymenophorea</taxon>
        <taxon>Peniculida</taxon>
        <taxon>Parameciidae</taxon>
        <taxon>Paramecium</taxon>
    </lineage>
</organism>
<dbReference type="EMBL" id="CAJJDM010000079">
    <property type="protein sequence ID" value="CAD8086224.1"/>
    <property type="molecule type" value="Genomic_DNA"/>
</dbReference>
<name>A0A8S1NHS3_PARPR</name>
<protein>
    <submittedName>
        <fullName evidence="1">Uncharacterized protein</fullName>
    </submittedName>
</protein>
<proteinExistence type="predicted"/>
<comment type="caution">
    <text evidence="1">The sequence shown here is derived from an EMBL/GenBank/DDBJ whole genome shotgun (WGS) entry which is preliminary data.</text>
</comment>
<reference evidence="1" key="1">
    <citation type="submission" date="2021-01" db="EMBL/GenBank/DDBJ databases">
        <authorList>
            <consortium name="Genoscope - CEA"/>
            <person name="William W."/>
        </authorList>
    </citation>
    <scope>NUCLEOTIDE SEQUENCE</scope>
</reference>
<dbReference type="Proteomes" id="UP000688137">
    <property type="component" value="Unassembled WGS sequence"/>
</dbReference>
<keyword evidence="2" id="KW-1185">Reference proteome</keyword>
<accession>A0A8S1NHS3</accession>
<dbReference type="AlphaFoldDB" id="A0A8S1NHS3"/>
<gene>
    <name evidence="1" type="ORF">PPRIM_AZ9-3.1.T0760068</name>
</gene>
<sequence>MMNQRMVNFKYMRNMMDQQFMDNYMVKERDGMQKKDGFILDFGKSQQDVEQGSIMQRIKMKNLN</sequence>
<evidence type="ECO:0000313" key="1">
    <source>
        <dbReference type="EMBL" id="CAD8086224.1"/>
    </source>
</evidence>